<dbReference type="InterPro" id="IPR017872">
    <property type="entry name" value="Pyrmidine_PPase_CS"/>
</dbReference>
<dbReference type="Pfam" id="PF07831">
    <property type="entry name" value="PYNP_C"/>
    <property type="match status" value="1"/>
</dbReference>
<dbReference type="PANTHER" id="PTHR10515:SF0">
    <property type="entry name" value="THYMIDINE PHOSPHORYLASE"/>
    <property type="match status" value="1"/>
</dbReference>
<evidence type="ECO:0000313" key="5">
    <source>
        <dbReference type="Proteomes" id="UP001176940"/>
    </source>
</evidence>
<dbReference type="InterPro" id="IPR000312">
    <property type="entry name" value="Glycosyl_Trfase_fam3"/>
</dbReference>
<dbReference type="InterPro" id="IPR035902">
    <property type="entry name" value="Nuc_phospho_transferase"/>
</dbReference>
<evidence type="ECO:0000256" key="1">
    <source>
        <dbReference type="ARBA" id="ARBA00022676"/>
    </source>
</evidence>
<dbReference type="PANTHER" id="PTHR10515">
    <property type="entry name" value="THYMIDINE PHOSPHORYLASE"/>
    <property type="match status" value="1"/>
</dbReference>
<dbReference type="InterPro" id="IPR036320">
    <property type="entry name" value="Glycosyl_Trfase_fam3_N_dom_sf"/>
</dbReference>
<accession>A0ABN9L3L7</accession>
<feature type="domain" description="Pyrimidine nucleoside phosphorylase C-terminal" evidence="3">
    <location>
        <begin position="466"/>
        <end position="540"/>
    </location>
</feature>
<dbReference type="SUPFAM" id="SSF52418">
    <property type="entry name" value="Nucleoside phosphorylase/phosphoribosyltransferase catalytic domain"/>
    <property type="match status" value="2"/>
</dbReference>
<dbReference type="InterPro" id="IPR013102">
    <property type="entry name" value="PYNP_C"/>
</dbReference>
<dbReference type="Pfam" id="PF02885">
    <property type="entry name" value="Glycos_trans_3N"/>
    <property type="match status" value="1"/>
</dbReference>
<dbReference type="InterPro" id="IPR036566">
    <property type="entry name" value="PYNP-like_C_sf"/>
</dbReference>
<evidence type="ECO:0000256" key="2">
    <source>
        <dbReference type="ARBA" id="ARBA00022679"/>
    </source>
</evidence>
<keyword evidence="5" id="KW-1185">Reference proteome</keyword>
<reference evidence="4" key="1">
    <citation type="submission" date="2023-07" db="EMBL/GenBank/DDBJ databases">
        <authorList>
            <person name="Stuckert A."/>
        </authorList>
    </citation>
    <scope>NUCLEOTIDE SEQUENCE</scope>
</reference>
<keyword evidence="2" id="KW-0808">Transferase</keyword>
<evidence type="ECO:0000259" key="3">
    <source>
        <dbReference type="SMART" id="SM00941"/>
    </source>
</evidence>
<name>A0ABN9L3L7_9NEOB</name>
<comment type="caution">
    <text evidence="4">The sequence shown here is derived from an EMBL/GenBank/DDBJ whole genome shotgun (WGS) entry which is preliminary data.</text>
</comment>
<dbReference type="SMART" id="SM00941">
    <property type="entry name" value="PYNP_C"/>
    <property type="match status" value="1"/>
</dbReference>
<gene>
    <name evidence="4" type="ORF">RIMI_LOCUS4009572</name>
</gene>
<evidence type="ECO:0000313" key="4">
    <source>
        <dbReference type="EMBL" id="CAJ0929926.1"/>
    </source>
</evidence>
<dbReference type="InterPro" id="IPR017459">
    <property type="entry name" value="Glycosyl_Trfase_fam3_N_dom"/>
</dbReference>
<dbReference type="Gene3D" id="1.20.970.10">
    <property type="entry name" value="Transferase, Pyrimidine Nucleoside Phosphorylase, Chain C"/>
    <property type="match status" value="1"/>
</dbReference>
<dbReference type="EMBL" id="CAUEEQ010006257">
    <property type="protein sequence ID" value="CAJ0929926.1"/>
    <property type="molecule type" value="Genomic_DNA"/>
</dbReference>
<keyword evidence="1" id="KW-0328">Glycosyltransferase</keyword>
<dbReference type="SUPFAM" id="SSF47648">
    <property type="entry name" value="Nucleoside phosphorylase/phosphoribosyltransferase N-terminal domain"/>
    <property type="match status" value="1"/>
</dbReference>
<dbReference type="Proteomes" id="UP001176940">
    <property type="component" value="Unassembled WGS sequence"/>
</dbReference>
<dbReference type="SUPFAM" id="SSF54680">
    <property type="entry name" value="Pyrimidine nucleoside phosphorylase C-terminal domain"/>
    <property type="match status" value="1"/>
</dbReference>
<dbReference type="NCBIfam" id="NF004490">
    <property type="entry name" value="PRK05820.1"/>
    <property type="match status" value="1"/>
</dbReference>
<proteinExistence type="predicted"/>
<dbReference type="Pfam" id="PF00591">
    <property type="entry name" value="Glycos_transf_3"/>
    <property type="match status" value="2"/>
</dbReference>
<organism evidence="4 5">
    <name type="scientific">Ranitomeya imitator</name>
    <name type="common">mimic poison frog</name>
    <dbReference type="NCBI Taxonomy" id="111125"/>
    <lineage>
        <taxon>Eukaryota</taxon>
        <taxon>Metazoa</taxon>
        <taxon>Chordata</taxon>
        <taxon>Craniata</taxon>
        <taxon>Vertebrata</taxon>
        <taxon>Euteleostomi</taxon>
        <taxon>Amphibia</taxon>
        <taxon>Batrachia</taxon>
        <taxon>Anura</taxon>
        <taxon>Neobatrachia</taxon>
        <taxon>Hyloidea</taxon>
        <taxon>Dendrobatidae</taxon>
        <taxon>Dendrobatinae</taxon>
        <taxon>Ranitomeya</taxon>
    </lineage>
</organism>
<dbReference type="InterPro" id="IPR000053">
    <property type="entry name" value="Thymidine/pyrmidine_PPase"/>
</dbReference>
<dbReference type="Gene3D" id="3.40.1030.10">
    <property type="entry name" value="Nucleoside phosphorylase/phosphoribosyltransferase catalytic domain"/>
    <property type="match status" value="1"/>
</dbReference>
<protein>
    <recommendedName>
        <fullName evidence="3">Pyrimidine nucleoside phosphorylase C-terminal domain-containing protein</fullName>
    </recommendedName>
</protein>
<sequence>MRGRNSAPYNGAADAPEKCFRCTHCAMQQTLASESLPDALRRGDSNASMSSISVPRGEDDFQFRISDVIAKKRDGLTLSPQEIKHVIKVTMSGQAQECQLGSLLMAIRLRGMSPEETMTLTKEMVASGCVLEWPEEWSGLLVDKHSTGGVGDKVSLPLAPALAACGCKVPMISGRGLGHTGGTLDKLESVPGFSSQQNPEQRCQREIQRRNKVLDFLPRPATSQQGPDRCCLSHWTISLARTLQRHGSLAISSSVTMMEILSSVGCCIVGQSKNLVPADKIFYEMRDVTATVDSLPLITASIMSKKVAESLSALILDVKFGEAAQSPTIEEAKHLANSLVNVGVSLGIPTIALITNMDNPIGYCIGNSLEVIEALECLEGRGPEDLKELVLQTGGHLLWLCGKANSATHGAEKIASVLSDGSALQCFRKMLEAQGVKPDIARTLSSSSKLGKAAHTEELTVPRTGTVELIRARPIAEILNALGAGRKKATDVINHSVGAELLVRVGQRVEKGAPWIRIHYEKPLLQERQRQTLQNALCISDQPAFIPASLIRDVIHDSSVRREGEFS</sequence>
<dbReference type="Gene3D" id="3.90.1170.30">
    <property type="entry name" value="Pyrimidine nucleoside phosphorylase-like, C-terminal domain"/>
    <property type="match status" value="1"/>
</dbReference>
<dbReference type="PROSITE" id="PS00647">
    <property type="entry name" value="THYMID_PHOSPHORYLASE"/>
    <property type="match status" value="1"/>
</dbReference>